<evidence type="ECO:0000256" key="5">
    <source>
        <dbReference type="ARBA" id="ARBA00022989"/>
    </source>
</evidence>
<dbReference type="PANTHER" id="PTHR30193">
    <property type="entry name" value="ABC TRANSPORTER PERMEASE PROTEIN"/>
    <property type="match status" value="1"/>
</dbReference>
<dbReference type="Pfam" id="PF00528">
    <property type="entry name" value="BPD_transp_1"/>
    <property type="match status" value="1"/>
</dbReference>
<keyword evidence="6 7" id="KW-0472">Membrane</keyword>
<keyword evidence="4 7" id="KW-0812">Transmembrane</keyword>
<dbReference type="RefSeq" id="WP_377152333.1">
    <property type="nucleotide sequence ID" value="NZ_JBHSAF010000014.1"/>
</dbReference>
<evidence type="ECO:0000256" key="2">
    <source>
        <dbReference type="ARBA" id="ARBA00022448"/>
    </source>
</evidence>
<evidence type="ECO:0000256" key="4">
    <source>
        <dbReference type="ARBA" id="ARBA00022692"/>
    </source>
</evidence>
<dbReference type="PANTHER" id="PTHR30193:SF37">
    <property type="entry name" value="INNER MEMBRANE ABC TRANSPORTER PERMEASE PROTEIN YCJO"/>
    <property type="match status" value="1"/>
</dbReference>
<feature type="transmembrane region" description="Helical" evidence="7">
    <location>
        <begin position="278"/>
        <end position="297"/>
    </location>
</feature>
<keyword evidence="2 7" id="KW-0813">Transport</keyword>
<dbReference type="Proteomes" id="UP001595692">
    <property type="component" value="Unassembled WGS sequence"/>
</dbReference>
<evidence type="ECO:0000313" key="10">
    <source>
        <dbReference type="Proteomes" id="UP001595692"/>
    </source>
</evidence>
<comment type="subcellular location">
    <subcellularLocation>
        <location evidence="1 7">Cell membrane</location>
        <topology evidence="1 7">Multi-pass membrane protein</topology>
    </subcellularLocation>
</comment>
<feature type="transmembrane region" description="Helical" evidence="7">
    <location>
        <begin position="254"/>
        <end position="272"/>
    </location>
</feature>
<reference evidence="10" key="1">
    <citation type="journal article" date="2019" name="Int. J. Syst. Evol. Microbiol.">
        <title>The Global Catalogue of Microorganisms (GCM) 10K type strain sequencing project: providing services to taxonomists for standard genome sequencing and annotation.</title>
        <authorList>
            <consortium name="The Broad Institute Genomics Platform"/>
            <consortium name="The Broad Institute Genome Sequencing Center for Infectious Disease"/>
            <person name="Wu L."/>
            <person name="Ma J."/>
        </authorList>
    </citation>
    <scope>NUCLEOTIDE SEQUENCE [LARGE SCALE GENOMIC DNA]</scope>
    <source>
        <strain evidence="10">CCUG 54939</strain>
    </source>
</reference>
<feature type="domain" description="ABC transmembrane type-1" evidence="8">
    <location>
        <begin position="73"/>
        <end position="297"/>
    </location>
</feature>
<evidence type="ECO:0000256" key="3">
    <source>
        <dbReference type="ARBA" id="ARBA00022475"/>
    </source>
</evidence>
<keyword evidence="10" id="KW-1185">Reference proteome</keyword>
<gene>
    <name evidence="9" type="ORF">ACFOSS_10635</name>
</gene>
<dbReference type="EMBL" id="JBHSAF010000014">
    <property type="protein sequence ID" value="MFC3913920.1"/>
    <property type="molecule type" value="Genomic_DNA"/>
</dbReference>
<dbReference type="PROSITE" id="PS50928">
    <property type="entry name" value="ABC_TM1"/>
    <property type="match status" value="1"/>
</dbReference>
<dbReference type="CDD" id="cd06261">
    <property type="entry name" value="TM_PBP2"/>
    <property type="match status" value="1"/>
</dbReference>
<evidence type="ECO:0000259" key="8">
    <source>
        <dbReference type="PROSITE" id="PS50928"/>
    </source>
</evidence>
<comment type="caution">
    <text evidence="9">The sequence shown here is derived from an EMBL/GenBank/DDBJ whole genome shotgun (WGS) entry which is preliminary data.</text>
</comment>
<evidence type="ECO:0000313" key="9">
    <source>
        <dbReference type="EMBL" id="MFC3913920.1"/>
    </source>
</evidence>
<feature type="transmembrane region" description="Helical" evidence="7">
    <location>
        <begin position="223"/>
        <end position="242"/>
    </location>
</feature>
<organism evidence="9 10">
    <name type="scientific">Pseudaeromonas sharmana</name>
    <dbReference type="NCBI Taxonomy" id="328412"/>
    <lineage>
        <taxon>Bacteria</taxon>
        <taxon>Pseudomonadati</taxon>
        <taxon>Pseudomonadota</taxon>
        <taxon>Gammaproteobacteria</taxon>
        <taxon>Aeromonadales</taxon>
        <taxon>Aeromonadaceae</taxon>
        <taxon>Pseudaeromonas</taxon>
    </lineage>
</organism>
<keyword evidence="3" id="KW-1003">Cell membrane</keyword>
<evidence type="ECO:0000256" key="6">
    <source>
        <dbReference type="ARBA" id="ARBA00023136"/>
    </source>
</evidence>
<evidence type="ECO:0000256" key="7">
    <source>
        <dbReference type="RuleBase" id="RU363032"/>
    </source>
</evidence>
<dbReference type="Gene3D" id="1.10.3720.10">
    <property type="entry name" value="MetI-like"/>
    <property type="match status" value="1"/>
</dbReference>
<feature type="transmembrane region" description="Helical" evidence="7">
    <location>
        <begin position="77"/>
        <end position="99"/>
    </location>
</feature>
<dbReference type="SUPFAM" id="SSF161098">
    <property type="entry name" value="MetI-like"/>
    <property type="match status" value="1"/>
</dbReference>
<dbReference type="InterPro" id="IPR051393">
    <property type="entry name" value="ABC_transporter_permease"/>
</dbReference>
<comment type="similarity">
    <text evidence="7">Belongs to the binding-protein-dependent transport system permease family.</text>
</comment>
<sequence>MRYRFLNDKRLIPYLYLLPFMLLFLGFTLFPLLFSLWMALHSATDAGSFLQMSFSGLENFRYVLEDDWFHVAVYNTLWIALVSGLPQHLIAIPLATYLYRHSRRRNLLSLFLFFLPYLTSSVAIALVFNALFSRDYGLINQWLAALWGLVSPAGTAPPPAIDWYDAEHIRWLIALVVCWKNTGWNTLIYLAAMRTVNKDLFEAASLEGAGFWKQLRIVVLPNIKPVMLLALGLTLIGNLQLFDEAYLLTSGTGGSGQSGLTVMMYIFNLAFIDGDYSLASAAAWLLTLLLLILLPLLKKGTRDETT</sequence>
<feature type="transmembrane region" description="Helical" evidence="7">
    <location>
        <begin position="12"/>
        <end position="40"/>
    </location>
</feature>
<accession>A0ABV8CP15</accession>
<keyword evidence="5 7" id="KW-1133">Transmembrane helix</keyword>
<protein>
    <submittedName>
        <fullName evidence="9">Carbohydrate ABC transporter permease</fullName>
    </submittedName>
</protein>
<dbReference type="InterPro" id="IPR000515">
    <property type="entry name" value="MetI-like"/>
</dbReference>
<proteinExistence type="inferred from homology"/>
<evidence type="ECO:0000256" key="1">
    <source>
        <dbReference type="ARBA" id="ARBA00004651"/>
    </source>
</evidence>
<dbReference type="InterPro" id="IPR035906">
    <property type="entry name" value="MetI-like_sf"/>
</dbReference>
<feature type="transmembrane region" description="Helical" evidence="7">
    <location>
        <begin position="111"/>
        <end position="132"/>
    </location>
</feature>
<name>A0ABV8CP15_9GAMM</name>